<comment type="caution">
    <text evidence="1">The sequence shown here is derived from an EMBL/GenBank/DDBJ whole genome shotgun (WGS) entry which is preliminary data.</text>
</comment>
<protein>
    <recommendedName>
        <fullName evidence="3">F-box domain-containing protein</fullName>
    </recommendedName>
</protein>
<dbReference type="EMBL" id="MCFD01000001">
    <property type="protein sequence ID" value="ORX75018.1"/>
    <property type="molecule type" value="Genomic_DNA"/>
</dbReference>
<dbReference type="Proteomes" id="UP000193922">
    <property type="component" value="Unassembled WGS sequence"/>
</dbReference>
<dbReference type="GeneID" id="63803034"/>
<evidence type="ECO:0000313" key="2">
    <source>
        <dbReference type="Proteomes" id="UP000193922"/>
    </source>
</evidence>
<dbReference type="RefSeq" id="XP_040748229.1">
    <property type="nucleotide sequence ID" value="XM_040886386.1"/>
</dbReference>
<dbReference type="OrthoDB" id="5522622at2759"/>
<accession>A0A1Y1WP00</accession>
<organism evidence="1 2">
    <name type="scientific">Linderina pennispora</name>
    <dbReference type="NCBI Taxonomy" id="61395"/>
    <lineage>
        <taxon>Eukaryota</taxon>
        <taxon>Fungi</taxon>
        <taxon>Fungi incertae sedis</taxon>
        <taxon>Zoopagomycota</taxon>
        <taxon>Kickxellomycotina</taxon>
        <taxon>Kickxellomycetes</taxon>
        <taxon>Kickxellales</taxon>
        <taxon>Kickxellaceae</taxon>
        <taxon>Linderina</taxon>
    </lineage>
</organism>
<reference evidence="1 2" key="1">
    <citation type="submission" date="2016-07" db="EMBL/GenBank/DDBJ databases">
        <title>Pervasive Adenine N6-methylation of Active Genes in Fungi.</title>
        <authorList>
            <consortium name="DOE Joint Genome Institute"/>
            <person name="Mondo S.J."/>
            <person name="Dannebaum R.O."/>
            <person name="Kuo R.C."/>
            <person name="Labutti K."/>
            <person name="Haridas S."/>
            <person name="Kuo A."/>
            <person name="Salamov A."/>
            <person name="Ahrendt S.R."/>
            <person name="Lipzen A."/>
            <person name="Sullivan W."/>
            <person name="Andreopoulos W.B."/>
            <person name="Clum A."/>
            <person name="Lindquist E."/>
            <person name="Daum C."/>
            <person name="Ramamoorthy G.K."/>
            <person name="Gryganskyi A."/>
            <person name="Culley D."/>
            <person name="Magnuson J.K."/>
            <person name="James T.Y."/>
            <person name="O'Malley M.A."/>
            <person name="Stajich J.E."/>
            <person name="Spatafora J.W."/>
            <person name="Visel A."/>
            <person name="Grigoriev I.V."/>
        </authorList>
    </citation>
    <scope>NUCLEOTIDE SEQUENCE [LARGE SCALE GENOMIC DNA]</scope>
    <source>
        <strain evidence="1 2">ATCC 12442</strain>
    </source>
</reference>
<evidence type="ECO:0008006" key="3">
    <source>
        <dbReference type="Google" id="ProtNLM"/>
    </source>
</evidence>
<name>A0A1Y1WP00_9FUNG</name>
<keyword evidence="2" id="KW-1185">Reference proteome</keyword>
<proteinExistence type="predicted"/>
<evidence type="ECO:0000313" key="1">
    <source>
        <dbReference type="EMBL" id="ORX75018.1"/>
    </source>
</evidence>
<sequence>MDRLPPHIVEYIISYTIGRGRLVPGLLTNTYTPTVPHALFSLMGVCQKWRDTAKRFIGEPAIVFVNPPKPTRLGKSEHAYYLGDVIAAGLEQRVRHLLLDFTVEDIRDGIAYSMFNSLVSQCKGKFRNVHTITLHTSLRDSYYWIYNRQTGLPVIRLQELANMEKEVSQNARRIGDLVREAMPSVVSVAYIGPYNHTLDSTSLNSAILSALLAAAPSIQYLSIPVGELSRTILDNVLAPNITQMHAFLPVGKSDGITVLAIRYADRLETLSVDAIDDESFIMLFKSPADGSPVVYSKLHTFKLTRSNFWTRGEDSYTLKVNPFPKLRQFICKGDFPFATSDMFRWIQPTVEVMKVHLLVGMYKTFVREGVFATGSYPNLRYMDLAWSLPRDRFMDIDLAWELSRLVSLSPVLEKGSFKVCTTSPKREVTAMSTHGFVKELNLAGIHYTIVEAVHLIKRFPALQLLVLMLKNSDDVNERGDMTDADTERFQQRYVALGNSRFKKLCVRCNGFYSYSRAAHHILLLASIFRSIEEIRVCSEYRDSTRDILAAFDMAKNRKCFDSDGRGRIRSVRIAVIDRRSKWF</sequence>
<dbReference type="AlphaFoldDB" id="A0A1Y1WP00"/>
<gene>
    <name evidence="1" type="ORF">DL89DRAFT_264813</name>
</gene>